<protein>
    <submittedName>
        <fullName evidence="2">Uncharacterized protein</fullName>
    </submittedName>
</protein>
<proteinExistence type="predicted"/>
<feature type="compositionally biased region" description="Acidic residues" evidence="1">
    <location>
        <begin position="253"/>
        <end position="272"/>
    </location>
</feature>
<dbReference type="OrthoDB" id="10324649at2759"/>
<name>A0A438MU82_EXOME</name>
<gene>
    <name evidence="2" type="ORF">B0A52_09317</name>
</gene>
<comment type="caution">
    <text evidence="2">The sequence shown here is derived from an EMBL/GenBank/DDBJ whole genome shotgun (WGS) entry which is preliminary data.</text>
</comment>
<dbReference type="AlphaFoldDB" id="A0A438MU82"/>
<reference evidence="2 3" key="1">
    <citation type="submission" date="2017-03" db="EMBL/GenBank/DDBJ databases">
        <title>Genomes of endolithic fungi from Antarctica.</title>
        <authorList>
            <person name="Coleine C."/>
            <person name="Masonjones S."/>
            <person name="Stajich J.E."/>
        </authorList>
    </citation>
    <scope>NUCLEOTIDE SEQUENCE [LARGE SCALE GENOMIC DNA]</scope>
    <source>
        <strain evidence="2 3">CCFEE 6314</strain>
    </source>
</reference>
<organism evidence="2 3">
    <name type="scientific">Exophiala mesophila</name>
    <name type="common">Black yeast-like fungus</name>
    <dbReference type="NCBI Taxonomy" id="212818"/>
    <lineage>
        <taxon>Eukaryota</taxon>
        <taxon>Fungi</taxon>
        <taxon>Dikarya</taxon>
        <taxon>Ascomycota</taxon>
        <taxon>Pezizomycotina</taxon>
        <taxon>Eurotiomycetes</taxon>
        <taxon>Chaetothyriomycetidae</taxon>
        <taxon>Chaetothyriales</taxon>
        <taxon>Herpotrichiellaceae</taxon>
        <taxon>Exophiala</taxon>
    </lineage>
</organism>
<evidence type="ECO:0000313" key="2">
    <source>
        <dbReference type="EMBL" id="RVX67280.1"/>
    </source>
</evidence>
<feature type="region of interest" description="Disordered" evidence="1">
    <location>
        <begin position="252"/>
        <end position="272"/>
    </location>
</feature>
<evidence type="ECO:0000313" key="3">
    <source>
        <dbReference type="Proteomes" id="UP000288859"/>
    </source>
</evidence>
<sequence>MSLLMIPAEIRAIIFGFTFSDVVVCPSLHVVNSEGERLSGHYSVRAELNKTQLHQSIQDLPHDQDKTPQRLSKPSLSALTPPLPLSLSLLTIHPILYPEALASFLSVATINVPSHAHHMILTDTNSPLSQHLHRLCHLSIAHNLLPSYPPPSLLSTFPRLKSLTITNIRVFFHPREMAILDRHTPQLLGEGGHGSDYQGIDRSPGLVVFRILVASLREEEAEHIMRLFAACHGLFLLKLHFRVARRRSWEDGGNAEDEADDDQAAPGDGDVDLDIARLRRKEREFTYSFNADSRS</sequence>
<evidence type="ECO:0000256" key="1">
    <source>
        <dbReference type="SAM" id="MobiDB-lite"/>
    </source>
</evidence>
<accession>A0A438MU82</accession>
<dbReference type="VEuPathDB" id="FungiDB:PV10_06844"/>
<dbReference type="EMBL" id="NAJM01000050">
    <property type="protein sequence ID" value="RVX67280.1"/>
    <property type="molecule type" value="Genomic_DNA"/>
</dbReference>
<dbReference type="Proteomes" id="UP000288859">
    <property type="component" value="Unassembled WGS sequence"/>
</dbReference>